<gene>
    <name evidence="2" type="ORF">AVDCRST_MAG68-3128</name>
</gene>
<dbReference type="GO" id="GO:0016491">
    <property type="term" value="F:oxidoreductase activity"/>
    <property type="evidence" value="ECO:0007669"/>
    <property type="project" value="TreeGrafter"/>
</dbReference>
<dbReference type="PROSITE" id="PS00018">
    <property type="entry name" value="EF_HAND_1"/>
    <property type="match status" value="1"/>
</dbReference>
<name>A0A6J4LUC4_9BACT</name>
<dbReference type="InterPro" id="IPR011989">
    <property type="entry name" value="ARM-like"/>
</dbReference>
<evidence type="ECO:0000313" key="2">
    <source>
        <dbReference type="EMBL" id="CAA9341895.1"/>
    </source>
</evidence>
<feature type="region of interest" description="Disordered" evidence="1">
    <location>
        <begin position="312"/>
        <end position="333"/>
    </location>
</feature>
<proteinExistence type="predicted"/>
<dbReference type="PANTHER" id="PTHR12697">
    <property type="entry name" value="PBS LYASE HEAT-LIKE PROTEIN"/>
    <property type="match status" value="1"/>
</dbReference>
<feature type="compositionally biased region" description="Low complexity" evidence="1">
    <location>
        <begin position="260"/>
        <end position="273"/>
    </location>
</feature>
<dbReference type="Pfam" id="PF13646">
    <property type="entry name" value="HEAT_2"/>
    <property type="match status" value="1"/>
</dbReference>
<dbReference type="InterPro" id="IPR004155">
    <property type="entry name" value="PBS_lyase_HEAT"/>
</dbReference>
<dbReference type="SMART" id="SM00567">
    <property type="entry name" value="EZ_HEAT"/>
    <property type="match status" value="5"/>
</dbReference>
<dbReference type="Gene3D" id="1.25.10.10">
    <property type="entry name" value="Leucine-rich Repeat Variant"/>
    <property type="match status" value="1"/>
</dbReference>
<dbReference type="InterPro" id="IPR018247">
    <property type="entry name" value="EF_Hand_1_Ca_BS"/>
</dbReference>
<dbReference type="SUPFAM" id="SSF48371">
    <property type="entry name" value="ARM repeat"/>
    <property type="match status" value="1"/>
</dbReference>
<dbReference type="PANTHER" id="PTHR12697:SF5">
    <property type="entry name" value="DEOXYHYPUSINE HYDROXYLASE"/>
    <property type="match status" value="1"/>
</dbReference>
<evidence type="ECO:0000256" key="1">
    <source>
        <dbReference type="SAM" id="MobiDB-lite"/>
    </source>
</evidence>
<dbReference type="AlphaFoldDB" id="A0A6J4LUC4"/>
<feature type="compositionally biased region" description="Low complexity" evidence="1">
    <location>
        <begin position="313"/>
        <end position="330"/>
    </location>
</feature>
<sequence>MSELPSVRFLRALCAAVLRDEPPADAAARAHAALQELWGGQRSLVLEVQFTGFVARGERLGGVEPAFLRAAGQLIVSRVNRLGFTPEAELADVAALFEIIARLPAELGEGGVMGAVRAAAPSGIYAGTSTGETYKPAPKSAPAVTSVPAGASGNVAAPAYGGAPGNVAAPANGGAPGNVAVPADAADSGNATGGNAGAPAGMPALVDAAEETPADVAPAGMPTLIDAAAPDETRALEDAAPRDSLAPGSAAPAEPRDAAAADVPPPSSAAAEPQTAVPSAPAAPWGSGVGVDLDEDNELSAFEFVEDLGDLTSAPAASPAPSAPSVPAEPARADEPAANDMYHFFRASSSGRADEESAALPGLLHATDNMSRYDDLAESCARNALRHLRAGDHLQAVALLEALAMEAERTDRTRLYRESAAQALRSVGTSENLPHVIDLLQFVGNERDRVLHVLFFLGGEAVTLLENHLFRTPDAEVRRAIFRRLVRGEGGGRPTVARALADSPVRARAILELVTLPEVDPEQSVRWAADAAASADVSVRTDAARAAAQLGGRGGLRILVDLLGDGDRGVRRAALHGLASMQDPASVPFITRFLNDNADDDLQLAAVAALGRTGSADALPPLLAIVNKRSLFGGRKAKSLKLAAIEAIGLTGVPAARDVLASISSGSDTDLASEARRVLASLS</sequence>
<organism evidence="2">
    <name type="scientific">uncultured Gemmatimonadota bacterium</name>
    <dbReference type="NCBI Taxonomy" id="203437"/>
    <lineage>
        <taxon>Bacteria</taxon>
        <taxon>Pseudomonadati</taxon>
        <taxon>Gemmatimonadota</taxon>
        <taxon>environmental samples</taxon>
    </lineage>
</organism>
<reference evidence="2" key="1">
    <citation type="submission" date="2020-02" db="EMBL/GenBank/DDBJ databases">
        <authorList>
            <person name="Meier V. D."/>
        </authorList>
    </citation>
    <scope>NUCLEOTIDE SEQUENCE</scope>
    <source>
        <strain evidence="2">AVDCRST_MAG68</strain>
    </source>
</reference>
<accession>A0A6J4LUC4</accession>
<protein>
    <submittedName>
        <fullName evidence="2">Uncharacterized protein</fullName>
    </submittedName>
</protein>
<feature type="region of interest" description="Disordered" evidence="1">
    <location>
        <begin position="238"/>
        <end position="292"/>
    </location>
</feature>
<dbReference type="InterPro" id="IPR016024">
    <property type="entry name" value="ARM-type_fold"/>
</dbReference>
<dbReference type="EMBL" id="CADCTW010000144">
    <property type="protein sequence ID" value="CAA9341895.1"/>
    <property type="molecule type" value="Genomic_DNA"/>
</dbReference>